<keyword evidence="3" id="KW-1185">Reference proteome</keyword>
<dbReference type="OrthoDB" id="360581at2759"/>
<accession>V7PBI1</accession>
<protein>
    <submittedName>
        <fullName evidence="2">Uncharacterized protein</fullName>
    </submittedName>
</protein>
<proteinExistence type="predicted"/>
<organism evidence="2 3">
    <name type="scientific">Plasmodium yoelii 17X</name>
    <dbReference type="NCBI Taxonomy" id="1323249"/>
    <lineage>
        <taxon>Eukaryota</taxon>
        <taxon>Sar</taxon>
        <taxon>Alveolata</taxon>
        <taxon>Apicomplexa</taxon>
        <taxon>Aconoidasida</taxon>
        <taxon>Haemosporida</taxon>
        <taxon>Plasmodiidae</taxon>
        <taxon>Plasmodium</taxon>
        <taxon>Plasmodium (Vinckeia)</taxon>
    </lineage>
</organism>
<dbReference type="AlphaFoldDB" id="V7PBI1"/>
<feature type="compositionally biased region" description="Basic and acidic residues" evidence="1">
    <location>
        <begin position="657"/>
        <end position="672"/>
    </location>
</feature>
<dbReference type="EMBL" id="KI635811">
    <property type="protein sequence ID" value="ETB56926.1"/>
    <property type="molecule type" value="Genomic_DNA"/>
</dbReference>
<gene>
    <name evidence="2" type="ORF">YYC_05287</name>
</gene>
<reference evidence="2 3" key="1">
    <citation type="submission" date="2013-11" db="EMBL/GenBank/DDBJ databases">
        <title>The Genome Sequence of Plasmodium yoelii 17X.</title>
        <authorList>
            <consortium name="The Broad Institute Genomics Platform"/>
            <consortium name="The Broad Institute Genome Sequencing Center for Infectious Disease"/>
            <person name="Neafsey D."/>
            <person name="Adams J."/>
            <person name="Walker B."/>
            <person name="Young S.K."/>
            <person name="Zeng Q."/>
            <person name="Gargeya S."/>
            <person name="Fitzgerald M."/>
            <person name="Haas B."/>
            <person name="Abouelleil A."/>
            <person name="Alvarado L."/>
            <person name="Chapman S.B."/>
            <person name="Gainer-Dewar J."/>
            <person name="Goldberg J."/>
            <person name="Griggs A."/>
            <person name="Gujja S."/>
            <person name="Hansen M."/>
            <person name="Howarth C."/>
            <person name="Imamovic A."/>
            <person name="Ireland A."/>
            <person name="Larimer J."/>
            <person name="McCowan C."/>
            <person name="Murphy C."/>
            <person name="Pearson M."/>
            <person name="Poon T.W."/>
            <person name="Priest M."/>
            <person name="Roberts A."/>
            <person name="Saif S."/>
            <person name="Shea T."/>
            <person name="Sykes S."/>
            <person name="Wortman J."/>
            <person name="Nusbaum C."/>
            <person name="Birren B."/>
        </authorList>
    </citation>
    <scope>NUCLEOTIDE SEQUENCE [LARGE SCALE GENOMIC DNA]</scope>
    <source>
        <strain evidence="2 3">17X</strain>
    </source>
</reference>
<evidence type="ECO:0000313" key="2">
    <source>
        <dbReference type="EMBL" id="ETB56926.1"/>
    </source>
</evidence>
<dbReference type="Proteomes" id="UP000018538">
    <property type="component" value="Unassembled WGS sequence"/>
</dbReference>
<evidence type="ECO:0000313" key="3">
    <source>
        <dbReference type="Proteomes" id="UP000018538"/>
    </source>
</evidence>
<feature type="compositionally biased region" description="Basic and acidic residues" evidence="1">
    <location>
        <begin position="706"/>
        <end position="725"/>
    </location>
</feature>
<feature type="compositionally biased region" description="Basic residues" evidence="1">
    <location>
        <begin position="696"/>
        <end position="705"/>
    </location>
</feature>
<feature type="region of interest" description="Disordered" evidence="1">
    <location>
        <begin position="337"/>
        <end position="356"/>
    </location>
</feature>
<evidence type="ECO:0000256" key="1">
    <source>
        <dbReference type="SAM" id="MobiDB-lite"/>
    </source>
</evidence>
<feature type="region of interest" description="Disordered" evidence="1">
    <location>
        <begin position="648"/>
        <end position="725"/>
    </location>
</feature>
<name>V7PBI1_PLAYE</name>
<sequence length="725" mass="87551">MKIFAIFILIYYMYVICLRDNDGIKKREKKSEKKREKYRILYGEECKKNQISLASHLNRNSYNYNINKKYKNRRIKGFINNYSYGIKLKPKLNDKDKDKDKDNGKDNIHFCENAFIRNNKLYNTKNKGEIRNNALYYFMENKELQELQEDDSKIKSIKMKKKNKYLFKLLAKMPVITVNKKLYPKEFSTDYENVLRKFNVTYINYKTRLRNKPEIDIKSIDDLYGQIYDRDVLKKQFYFFLYHDDINTCYKILTENPNVLTREESFKILNSLPYIFVNKLKYIYPNEQNVDNILKKLIKTYIFQHGNDKNIDYLNFKYRYNELDDFCAKIASEEEEEEEDKKNGSTSILSEKKTGSEPVNDIYDNVCDSDYEKKYANMSYEYEIIEKTKKYKDLIERFKKYPNHIKLEKVQLLYTKILTMKGTKIAEAFRKHESTKKNKERKIYRNSRLRIDPNKLTPYLNEPIKYDPKEKERINKLFEEYVNKKNLIKSSLILRKYTNLIDTKEKKSQDIMKKYLKLHEYIYKANKYTEDELKHLRMVYYSTVQKPRVFRKIAEIGLRSQGENVTHKEIYDAELNRYLKERNEIRDQRMKLKGFDMDKIRDFSSAYSMEWLPVIYKDAFDKFEKEKNSKNSENSKYTINKKKETIKKLFTPTGDKNINESKSDNEEKEKNQKGNANYDFLNGRDEMKIGRNILNYKKKTRGKIRQNKDKSTKDTVDEKNNNTTE</sequence>